<dbReference type="GO" id="GO:0016887">
    <property type="term" value="F:ATP hydrolysis activity"/>
    <property type="evidence" value="ECO:0007669"/>
    <property type="project" value="InterPro"/>
</dbReference>
<dbReference type="CDD" id="cd18584">
    <property type="entry name" value="ABC_6TM_AarD_CydD"/>
    <property type="match status" value="1"/>
</dbReference>
<dbReference type="InterPro" id="IPR036640">
    <property type="entry name" value="ABC1_TM_sf"/>
</dbReference>
<dbReference type="GO" id="GO:0005886">
    <property type="term" value="C:plasma membrane"/>
    <property type="evidence" value="ECO:0007669"/>
    <property type="project" value="UniProtKB-SubCell"/>
</dbReference>
<dbReference type="GO" id="GO:0005524">
    <property type="term" value="F:ATP binding"/>
    <property type="evidence" value="ECO:0007669"/>
    <property type="project" value="UniProtKB-KW"/>
</dbReference>
<dbReference type="Pfam" id="PF00005">
    <property type="entry name" value="ABC_tran"/>
    <property type="match status" value="1"/>
</dbReference>
<evidence type="ECO:0000256" key="6">
    <source>
        <dbReference type="ARBA" id="ARBA00023136"/>
    </source>
</evidence>
<keyword evidence="5 7" id="KW-1133">Transmembrane helix</keyword>
<keyword evidence="6 7" id="KW-0472">Membrane</keyword>
<evidence type="ECO:0000256" key="1">
    <source>
        <dbReference type="ARBA" id="ARBA00004651"/>
    </source>
</evidence>
<dbReference type="InterPro" id="IPR027417">
    <property type="entry name" value="P-loop_NTPase"/>
</dbReference>
<reference evidence="10" key="1">
    <citation type="submission" date="2023-03" db="EMBL/GenBank/DDBJ databases">
        <title>Amycolatopsis taiwanensis NBRC 103393.</title>
        <authorList>
            <person name="Ichikawa N."/>
            <person name="Sato H."/>
            <person name="Tonouchi N."/>
        </authorList>
    </citation>
    <scope>NUCLEOTIDE SEQUENCE</scope>
    <source>
        <strain evidence="10">NBRC 103393</strain>
    </source>
</reference>
<dbReference type="PROSITE" id="PS50893">
    <property type="entry name" value="ABC_TRANSPORTER_2"/>
    <property type="match status" value="1"/>
</dbReference>
<dbReference type="InterPro" id="IPR014216">
    <property type="entry name" value="ABC_transptr_CydD"/>
</dbReference>
<evidence type="ECO:0000313" key="10">
    <source>
        <dbReference type="EMBL" id="GLY69871.1"/>
    </source>
</evidence>
<dbReference type="InterPro" id="IPR003593">
    <property type="entry name" value="AAA+_ATPase"/>
</dbReference>
<feature type="transmembrane region" description="Helical" evidence="7">
    <location>
        <begin position="155"/>
        <end position="174"/>
    </location>
</feature>
<evidence type="ECO:0000259" key="8">
    <source>
        <dbReference type="PROSITE" id="PS50893"/>
    </source>
</evidence>
<dbReference type="Pfam" id="PF00664">
    <property type="entry name" value="ABC_membrane"/>
    <property type="match status" value="1"/>
</dbReference>
<proteinExistence type="predicted"/>
<keyword evidence="2 7" id="KW-0812">Transmembrane</keyword>
<comment type="caution">
    <text evidence="10">The sequence shown here is derived from an EMBL/GenBank/DDBJ whole genome shotgun (WGS) entry which is preliminary data.</text>
</comment>
<dbReference type="PANTHER" id="PTHR24221">
    <property type="entry name" value="ATP-BINDING CASSETTE SUB-FAMILY B"/>
    <property type="match status" value="1"/>
</dbReference>
<feature type="transmembrane region" description="Helical" evidence="7">
    <location>
        <begin position="129"/>
        <end position="149"/>
    </location>
</feature>
<feature type="transmembrane region" description="Helical" evidence="7">
    <location>
        <begin position="54"/>
        <end position="73"/>
    </location>
</feature>
<evidence type="ECO:0000256" key="3">
    <source>
        <dbReference type="ARBA" id="ARBA00022741"/>
    </source>
</evidence>
<dbReference type="EMBL" id="BSTI01000019">
    <property type="protein sequence ID" value="GLY69871.1"/>
    <property type="molecule type" value="Genomic_DNA"/>
</dbReference>
<dbReference type="Gene3D" id="3.40.50.300">
    <property type="entry name" value="P-loop containing nucleotide triphosphate hydrolases"/>
    <property type="match status" value="1"/>
</dbReference>
<dbReference type="InterPro" id="IPR039421">
    <property type="entry name" value="Type_1_exporter"/>
</dbReference>
<dbReference type="AlphaFoldDB" id="A0A9W6R6D9"/>
<dbReference type="PROSITE" id="PS00211">
    <property type="entry name" value="ABC_TRANSPORTER_1"/>
    <property type="match status" value="1"/>
</dbReference>
<feature type="transmembrane region" description="Helical" evidence="7">
    <location>
        <begin position="20"/>
        <end position="48"/>
    </location>
</feature>
<dbReference type="InterPro" id="IPR011527">
    <property type="entry name" value="ABC1_TM_dom"/>
</dbReference>
<dbReference type="Proteomes" id="UP001165136">
    <property type="component" value="Unassembled WGS sequence"/>
</dbReference>
<sequence>MRPIDKQLLGELPVLRRYLLVLAGFGVLLAAVVLVQAEFLAALLVGLAGHPAPVAVSTAIAALATVVTGRCLLTWYQGRAAAAVTASVKSALRKRILSSIVERQDQRAGELATLAGKGVDAVDGYLTGYLPQLVVSVTVPIAVIARLFAADLASALVIVATLPLIPVFAILVGLHTKASTARQWRLLSTLGGHFLDMVTGLRTLKVFGRARAQAGAVRSVAGAHADATMRTLRVTFLSALVLELVATLSVALVAVPIGFRLLDGTITAHVALLVLLLAPEAYLPLRAAGSKFHASAEGLAVVEQVRTVARPPATTVAAVTEVPDLRTVRIEFRGVTVRYPGRATPALSEVDLVIEPGERIALTGPSGAGKSTVLAVLLGLVRPDEGAVLVGGTPLVELDLQRWREALAWVPQRPTLFPGSIADNIALGRPSATAADLAEAGRAAELAPVIERLPDGYRTTLGEGGAGLSSGQRQRIGLARALLRTESGLFLLDEPTSRLDGDSEAAALAAIGRLATGRTALLVAHRPAVLGLADRVVELNSVSKGARSVLGSQAVTRA</sequence>
<evidence type="ECO:0000259" key="9">
    <source>
        <dbReference type="PROSITE" id="PS50929"/>
    </source>
</evidence>
<evidence type="ECO:0000313" key="11">
    <source>
        <dbReference type="Proteomes" id="UP001165136"/>
    </source>
</evidence>
<dbReference type="InterPro" id="IPR017871">
    <property type="entry name" value="ABC_transporter-like_CS"/>
</dbReference>
<feature type="transmembrane region" description="Helical" evidence="7">
    <location>
        <begin position="234"/>
        <end position="259"/>
    </location>
</feature>
<dbReference type="SMART" id="SM00382">
    <property type="entry name" value="AAA"/>
    <property type="match status" value="1"/>
</dbReference>
<feature type="domain" description="ABC transporter" evidence="8">
    <location>
        <begin position="330"/>
        <end position="558"/>
    </location>
</feature>
<evidence type="ECO:0000256" key="5">
    <source>
        <dbReference type="ARBA" id="ARBA00022989"/>
    </source>
</evidence>
<dbReference type="Gene3D" id="1.20.1560.10">
    <property type="entry name" value="ABC transporter type 1, transmembrane domain"/>
    <property type="match status" value="1"/>
</dbReference>
<gene>
    <name evidence="10" type="ORF">Atai01_64900</name>
</gene>
<accession>A0A9W6R6D9</accession>
<evidence type="ECO:0000256" key="2">
    <source>
        <dbReference type="ARBA" id="ARBA00022692"/>
    </source>
</evidence>
<dbReference type="NCBIfam" id="TIGR02857">
    <property type="entry name" value="CydD"/>
    <property type="match status" value="1"/>
</dbReference>
<keyword evidence="4" id="KW-0067">ATP-binding</keyword>
<dbReference type="SUPFAM" id="SSF90123">
    <property type="entry name" value="ABC transporter transmembrane region"/>
    <property type="match status" value="1"/>
</dbReference>
<organism evidence="10 11">
    <name type="scientific">Amycolatopsis taiwanensis</name>
    <dbReference type="NCBI Taxonomy" id="342230"/>
    <lineage>
        <taxon>Bacteria</taxon>
        <taxon>Bacillati</taxon>
        <taxon>Actinomycetota</taxon>
        <taxon>Actinomycetes</taxon>
        <taxon>Pseudonocardiales</taxon>
        <taxon>Pseudonocardiaceae</taxon>
        <taxon>Amycolatopsis</taxon>
    </lineage>
</organism>
<dbReference type="RefSeq" id="WP_285489260.1">
    <property type="nucleotide sequence ID" value="NZ_BSTI01000019.1"/>
</dbReference>
<dbReference type="SUPFAM" id="SSF52540">
    <property type="entry name" value="P-loop containing nucleoside triphosphate hydrolases"/>
    <property type="match status" value="1"/>
</dbReference>
<keyword evidence="3" id="KW-0547">Nucleotide-binding</keyword>
<protein>
    <submittedName>
        <fullName evidence="10">Thiol reductant ABC exporter subunit CydD</fullName>
    </submittedName>
</protein>
<keyword evidence="11" id="KW-1185">Reference proteome</keyword>
<dbReference type="GO" id="GO:0042883">
    <property type="term" value="P:cysteine transport"/>
    <property type="evidence" value="ECO:0007669"/>
    <property type="project" value="InterPro"/>
</dbReference>
<feature type="domain" description="ABC transmembrane type-1" evidence="9">
    <location>
        <begin position="20"/>
        <end position="297"/>
    </location>
</feature>
<evidence type="ECO:0000256" key="4">
    <source>
        <dbReference type="ARBA" id="ARBA00022840"/>
    </source>
</evidence>
<dbReference type="GO" id="GO:0140359">
    <property type="term" value="F:ABC-type transporter activity"/>
    <property type="evidence" value="ECO:0007669"/>
    <property type="project" value="InterPro"/>
</dbReference>
<dbReference type="InterPro" id="IPR003439">
    <property type="entry name" value="ABC_transporter-like_ATP-bd"/>
</dbReference>
<dbReference type="PANTHER" id="PTHR24221:SF590">
    <property type="entry name" value="COMPONENT LINKED WITH THE ASSEMBLY OF CYTOCHROME' TRANSPORT TRANSMEMBRANE ATP-BINDING PROTEIN ABC TRANSPORTER CYDD-RELATED"/>
    <property type="match status" value="1"/>
</dbReference>
<name>A0A9W6R6D9_9PSEU</name>
<evidence type="ECO:0000256" key="7">
    <source>
        <dbReference type="SAM" id="Phobius"/>
    </source>
</evidence>
<comment type="subcellular location">
    <subcellularLocation>
        <location evidence="1">Cell membrane</location>
        <topology evidence="1">Multi-pass membrane protein</topology>
    </subcellularLocation>
</comment>
<dbReference type="PROSITE" id="PS50929">
    <property type="entry name" value="ABC_TM1F"/>
    <property type="match status" value="1"/>
</dbReference>